<dbReference type="Gene3D" id="1.10.10.10">
    <property type="entry name" value="Winged helix-like DNA-binding domain superfamily/Winged helix DNA-binding domain"/>
    <property type="match status" value="1"/>
</dbReference>
<evidence type="ECO:0000256" key="1">
    <source>
        <dbReference type="ARBA" id="ARBA00005384"/>
    </source>
</evidence>
<evidence type="ECO:0000259" key="6">
    <source>
        <dbReference type="PROSITE" id="PS50949"/>
    </source>
</evidence>
<accession>A0A432V0I6</accession>
<dbReference type="GO" id="GO:0008483">
    <property type="term" value="F:transaminase activity"/>
    <property type="evidence" value="ECO:0007669"/>
    <property type="project" value="UniProtKB-KW"/>
</dbReference>
<dbReference type="InterPro" id="IPR036388">
    <property type="entry name" value="WH-like_DNA-bd_sf"/>
</dbReference>
<dbReference type="OrthoDB" id="9808770at2"/>
<dbReference type="Pfam" id="PF00155">
    <property type="entry name" value="Aminotran_1_2"/>
    <property type="match status" value="1"/>
</dbReference>
<feature type="domain" description="HTH gntR-type" evidence="6">
    <location>
        <begin position="19"/>
        <end position="87"/>
    </location>
</feature>
<protein>
    <submittedName>
        <fullName evidence="7">PLP-dependent aminotransferase family protein</fullName>
    </submittedName>
</protein>
<evidence type="ECO:0000313" key="8">
    <source>
        <dbReference type="Proteomes" id="UP000281647"/>
    </source>
</evidence>
<dbReference type="InterPro" id="IPR036390">
    <property type="entry name" value="WH_DNA-bd_sf"/>
</dbReference>
<evidence type="ECO:0000256" key="2">
    <source>
        <dbReference type="ARBA" id="ARBA00022898"/>
    </source>
</evidence>
<dbReference type="SMART" id="SM00345">
    <property type="entry name" value="HTH_GNTR"/>
    <property type="match status" value="1"/>
</dbReference>
<dbReference type="Pfam" id="PF00392">
    <property type="entry name" value="GntR"/>
    <property type="match status" value="1"/>
</dbReference>
<dbReference type="InterPro" id="IPR004839">
    <property type="entry name" value="Aminotransferase_I/II_large"/>
</dbReference>
<keyword evidence="4" id="KW-0238">DNA-binding</keyword>
<name>A0A432V0I6_9HYPH</name>
<sequence>MAGPVVSEAIFFLDRSNRGRLQAQIRETLVSGILSGRVLPGARLPSTRKLAEYLKVSRITVTLAYQELASQGYIEVTARSVYCVSDSAPIARLRAAENAPSTDGIDWQARLKSRFSIAKQIRKPLDWRRYPYPFLYGQMDTSLFDLAAWRDCARRALGLSDFEMMAGDFAAADDMQLVSYICSRTLPRRGIKAQPEEILVTVGAQNALWISIQILLQRGSHAICENPGHPDIYASLRLSQAKVTAIDVDNAGLPPELLPERVDAVFVTPSHQAPTAARMPMERRMQLLEEAEKKDFIIVEDDYEFEMSFLAPPAPALKSLDRCGRVFYVGSFSKSLFPGLRLGYLVAPAPVIREARALRALMLRHPPGHLQRTAAYFLALGHYDAVIRRMRNEYAERHEVMQAALQREDMTVAGVSAFGGSSFWIEGPEGLDSDLLARDLREDGVLIESGSPFFAETDQPCRFFRIAYSSIPADRIAEGVARTANGIRRQVGRIKAA</sequence>
<dbReference type="RefSeq" id="WP_128628467.1">
    <property type="nucleotide sequence ID" value="NZ_RKST01000033.1"/>
</dbReference>
<organism evidence="7 8">
    <name type="scientific">Borborobacter arsenicus</name>
    <dbReference type="NCBI Taxonomy" id="1851146"/>
    <lineage>
        <taxon>Bacteria</taxon>
        <taxon>Pseudomonadati</taxon>
        <taxon>Pseudomonadota</taxon>
        <taxon>Alphaproteobacteria</taxon>
        <taxon>Hyphomicrobiales</taxon>
        <taxon>Phyllobacteriaceae</taxon>
        <taxon>Borborobacter</taxon>
    </lineage>
</organism>
<keyword evidence="5" id="KW-0804">Transcription</keyword>
<dbReference type="SUPFAM" id="SSF53383">
    <property type="entry name" value="PLP-dependent transferases"/>
    <property type="match status" value="1"/>
</dbReference>
<dbReference type="CDD" id="cd00609">
    <property type="entry name" value="AAT_like"/>
    <property type="match status" value="1"/>
</dbReference>
<proteinExistence type="inferred from homology"/>
<evidence type="ECO:0000256" key="3">
    <source>
        <dbReference type="ARBA" id="ARBA00023015"/>
    </source>
</evidence>
<dbReference type="Gene3D" id="3.40.640.10">
    <property type="entry name" value="Type I PLP-dependent aspartate aminotransferase-like (Major domain)"/>
    <property type="match status" value="1"/>
</dbReference>
<dbReference type="GO" id="GO:0030170">
    <property type="term" value="F:pyridoxal phosphate binding"/>
    <property type="evidence" value="ECO:0007669"/>
    <property type="project" value="InterPro"/>
</dbReference>
<keyword evidence="7" id="KW-0808">Transferase</keyword>
<dbReference type="GO" id="GO:0003700">
    <property type="term" value="F:DNA-binding transcription factor activity"/>
    <property type="evidence" value="ECO:0007669"/>
    <property type="project" value="InterPro"/>
</dbReference>
<keyword evidence="3" id="KW-0805">Transcription regulation</keyword>
<dbReference type="CDD" id="cd07377">
    <property type="entry name" value="WHTH_GntR"/>
    <property type="match status" value="1"/>
</dbReference>
<keyword evidence="7" id="KW-0032">Aminotransferase</keyword>
<dbReference type="SUPFAM" id="SSF46785">
    <property type="entry name" value="Winged helix' DNA-binding domain"/>
    <property type="match status" value="1"/>
</dbReference>
<dbReference type="EMBL" id="RKST01000033">
    <property type="protein sequence ID" value="RUM95689.1"/>
    <property type="molecule type" value="Genomic_DNA"/>
</dbReference>
<evidence type="ECO:0000256" key="4">
    <source>
        <dbReference type="ARBA" id="ARBA00023125"/>
    </source>
</evidence>
<dbReference type="PANTHER" id="PTHR46577">
    <property type="entry name" value="HTH-TYPE TRANSCRIPTIONAL REGULATORY PROTEIN GABR"/>
    <property type="match status" value="1"/>
</dbReference>
<comment type="similarity">
    <text evidence="1">In the C-terminal section; belongs to the class-I pyridoxal-phosphate-dependent aminotransferase family.</text>
</comment>
<reference evidence="7 8" key="1">
    <citation type="submission" date="2018-11" db="EMBL/GenBank/DDBJ databases">
        <title>Pseudaminobacter arsenicus sp. nov., an arsenic-resistant bacterium isolated from arsenic-rich aquifers.</title>
        <authorList>
            <person name="Mu Y."/>
        </authorList>
    </citation>
    <scope>NUCLEOTIDE SEQUENCE [LARGE SCALE GENOMIC DNA]</scope>
    <source>
        <strain evidence="7 8">CB3</strain>
    </source>
</reference>
<dbReference type="PRINTS" id="PR00035">
    <property type="entry name" value="HTHGNTR"/>
</dbReference>
<dbReference type="InterPro" id="IPR051446">
    <property type="entry name" value="HTH_trans_reg/aminotransferase"/>
</dbReference>
<keyword evidence="2" id="KW-0663">Pyridoxal phosphate</keyword>
<evidence type="ECO:0000256" key="5">
    <source>
        <dbReference type="ARBA" id="ARBA00023163"/>
    </source>
</evidence>
<dbReference type="InterPro" id="IPR000524">
    <property type="entry name" value="Tscrpt_reg_HTH_GntR"/>
</dbReference>
<dbReference type="InterPro" id="IPR015421">
    <property type="entry name" value="PyrdxlP-dep_Trfase_major"/>
</dbReference>
<keyword evidence="8" id="KW-1185">Reference proteome</keyword>
<dbReference type="AlphaFoldDB" id="A0A432V0I6"/>
<dbReference type="PANTHER" id="PTHR46577:SF2">
    <property type="entry name" value="TRANSCRIPTIONAL REGULATORY PROTEIN"/>
    <property type="match status" value="1"/>
</dbReference>
<dbReference type="InterPro" id="IPR015424">
    <property type="entry name" value="PyrdxlP-dep_Trfase"/>
</dbReference>
<dbReference type="GO" id="GO:0003677">
    <property type="term" value="F:DNA binding"/>
    <property type="evidence" value="ECO:0007669"/>
    <property type="project" value="UniProtKB-KW"/>
</dbReference>
<dbReference type="PROSITE" id="PS50949">
    <property type="entry name" value="HTH_GNTR"/>
    <property type="match status" value="1"/>
</dbReference>
<comment type="caution">
    <text evidence="7">The sequence shown here is derived from an EMBL/GenBank/DDBJ whole genome shotgun (WGS) entry which is preliminary data.</text>
</comment>
<gene>
    <name evidence="7" type="ORF">EET67_21830</name>
</gene>
<dbReference type="Proteomes" id="UP000281647">
    <property type="component" value="Unassembled WGS sequence"/>
</dbReference>
<evidence type="ECO:0000313" key="7">
    <source>
        <dbReference type="EMBL" id="RUM95689.1"/>
    </source>
</evidence>